<dbReference type="Pfam" id="PF05433">
    <property type="entry name" value="Rick_17kDa_Anti"/>
    <property type="match status" value="1"/>
</dbReference>
<evidence type="ECO:0000259" key="7">
    <source>
        <dbReference type="Pfam" id="PF05433"/>
    </source>
</evidence>
<keyword evidence="6" id="KW-0732">Signal</keyword>
<dbReference type="Proteomes" id="UP001629244">
    <property type="component" value="Unassembled WGS sequence"/>
</dbReference>
<evidence type="ECO:0000256" key="2">
    <source>
        <dbReference type="ARBA" id="ARBA00008681"/>
    </source>
</evidence>
<evidence type="ECO:0000313" key="9">
    <source>
        <dbReference type="Proteomes" id="UP001629244"/>
    </source>
</evidence>
<dbReference type="PANTHER" id="PTHR35603:SF2">
    <property type="entry name" value="OUTER MEMBRANE LIPOPROTEIN"/>
    <property type="match status" value="1"/>
</dbReference>
<comment type="subcellular location">
    <subcellularLocation>
        <location evidence="1">Cell outer membrane</location>
        <topology evidence="1">Lipid-anchor</topology>
    </subcellularLocation>
</comment>
<protein>
    <recommendedName>
        <fullName evidence="3">17 kDa surface antigen</fullName>
    </recommendedName>
</protein>
<dbReference type="RefSeq" id="WP_408077689.1">
    <property type="nucleotide sequence ID" value="NZ_JBELQC010000001.1"/>
</dbReference>
<feature type="signal peptide" evidence="6">
    <location>
        <begin position="1"/>
        <end position="20"/>
    </location>
</feature>
<comment type="similarity">
    <text evidence="2">Belongs to the rickettsiale 17 kDa surface antigen family.</text>
</comment>
<keyword evidence="9" id="KW-1185">Reference proteome</keyword>
<organism evidence="8 9">
    <name type="scientific">Sphingomonas plantiphila</name>
    <dbReference type="NCBI Taxonomy" id="3163295"/>
    <lineage>
        <taxon>Bacteria</taxon>
        <taxon>Pseudomonadati</taxon>
        <taxon>Pseudomonadota</taxon>
        <taxon>Alphaproteobacteria</taxon>
        <taxon>Sphingomonadales</taxon>
        <taxon>Sphingomonadaceae</taxon>
        <taxon>Sphingomonas</taxon>
    </lineage>
</organism>
<sequence>MFKKLSLIGAALAMTGTALIPATEAAAQSRYEYRDGRGYDRGYDRGYRDDRRYRDARRYRGQDRRYRGRTDQRCDSSAGTIVGAIAGGLLGNSVAGRGDRAIGTILGGAVGAFAGREIDRSGQPRYCDRRR</sequence>
<evidence type="ECO:0000313" key="8">
    <source>
        <dbReference type="EMBL" id="MFL9840760.1"/>
    </source>
</evidence>
<comment type="caution">
    <text evidence="8">The sequence shown here is derived from an EMBL/GenBank/DDBJ whole genome shotgun (WGS) entry which is preliminary data.</text>
</comment>
<dbReference type="PANTHER" id="PTHR35603">
    <property type="match status" value="1"/>
</dbReference>
<evidence type="ECO:0000256" key="3">
    <source>
        <dbReference type="ARBA" id="ARBA00015281"/>
    </source>
</evidence>
<name>A0ABW8YLE7_9SPHN</name>
<evidence type="ECO:0000256" key="5">
    <source>
        <dbReference type="ARBA" id="ARBA00023288"/>
    </source>
</evidence>
<keyword evidence="5" id="KW-0449">Lipoprotein</keyword>
<evidence type="ECO:0000256" key="1">
    <source>
        <dbReference type="ARBA" id="ARBA00004459"/>
    </source>
</evidence>
<feature type="chain" id="PRO_5047071367" description="17 kDa surface antigen" evidence="6">
    <location>
        <begin position="21"/>
        <end position="131"/>
    </location>
</feature>
<gene>
    <name evidence="8" type="ORF">ABS767_07300</name>
</gene>
<proteinExistence type="inferred from homology"/>
<feature type="domain" description="Glycine zipper 2TM" evidence="7">
    <location>
        <begin position="78"/>
        <end position="118"/>
    </location>
</feature>
<reference evidence="8 9" key="1">
    <citation type="submission" date="2024-06" db="EMBL/GenBank/DDBJ databases">
        <authorList>
            <person name="Kaempfer P."/>
            <person name="Viver T."/>
        </authorList>
    </citation>
    <scope>NUCLEOTIDE SEQUENCE [LARGE SCALE GENOMIC DNA]</scope>
    <source>
        <strain evidence="8 9">ST-64</strain>
    </source>
</reference>
<keyword evidence="4" id="KW-0472">Membrane</keyword>
<accession>A0ABW8YLE7</accession>
<evidence type="ECO:0000256" key="4">
    <source>
        <dbReference type="ARBA" id="ARBA00023136"/>
    </source>
</evidence>
<dbReference type="InterPro" id="IPR051407">
    <property type="entry name" value="Bact_OM_lipoprot/Surf_antigen"/>
</dbReference>
<dbReference type="InterPro" id="IPR008816">
    <property type="entry name" value="Gly_zipper_2TM_dom"/>
</dbReference>
<evidence type="ECO:0000256" key="6">
    <source>
        <dbReference type="SAM" id="SignalP"/>
    </source>
</evidence>
<dbReference type="EMBL" id="JBELQC010000001">
    <property type="protein sequence ID" value="MFL9840760.1"/>
    <property type="molecule type" value="Genomic_DNA"/>
</dbReference>